<keyword evidence="15" id="KW-1133">Transmembrane helix</keyword>
<dbReference type="PROSITE" id="PS50011">
    <property type="entry name" value="PROTEIN_KINASE_DOM"/>
    <property type="match status" value="1"/>
</dbReference>
<evidence type="ECO:0000256" key="10">
    <source>
        <dbReference type="ARBA" id="ARBA00048679"/>
    </source>
</evidence>
<dbReference type="SMART" id="SM00220">
    <property type="entry name" value="S_TKc"/>
    <property type="match status" value="1"/>
</dbReference>
<feature type="region of interest" description="Disordered" evidence="14">
    <location>
        <begin position="249"/>
        <end position="328"/>
    </location>
</feature>
<dbReference type="FunFam" id="1.10.510.10:FF:000021">
    <property type="entry name" value="Serine/threonine protein kinase"/>
    <property type="match status" value="1"/>
</dbReference>
<dbReference type="GO" id="GO:0005524">
    <property type="term" value="F:ATP binding"/>
    <property type="evidence" value="ECO:0007669"/>
    <property type="project" value="UniProtKB-UniRule"/>
</dbReference>
<proteinExistence type="predicted"/>
<keyword evidence="15" id="KW-0812">Transmembrane</keyword>
<name>A0A4R2RZ23_9BACL</name>
<dbReference type="CDD" id="cd14014">
    <property type="entry name" value="STKc_PknB_like"/>
    <property type="match status" value="1"/>
</dbReference>
<dbReference type="AlphaFoldDB" id="A0A4R2RZ23"/>
<dbReference type="GO" id="GO:0009847">
    <property type="term" value="P:spore germination"/>
    <property type="evidence" value="ECO:0007669"/>
    <property type="project" value="UniProtKB-ARBA"/>
</dbReference>
<dbReference type="EMBL" id="SLXV01000017">
    <property type="protein sequence ID" value="TCP68349.1"/>
    <property type="molecule type" value="Genomic_DNA"/>
</dbReference>
<evidence type="ECO:0000256" key="4">
    <source>
        <dbReference type="ARBA" id="ARBA00022679"/>
    </source>
</evidence>
<evidence type="ECO:0000256" key="7">
    <source>
        <dbReference type="ARBA" id="ARBA00022840"/>
    </source>
</evidence>
<feature type="compositionally biased region" description="Basic and acidic residues" evidence="14">
    <location>
        <begin position="274"/>
        <end position="289"/>
    </location>
</feature>
<keyword evidence="8" id="KW-0735">Signal-anchor</keyword>
<keyword evidence="6 17" id="KW-0418">Kinase</keyword>
<dbReference type="PANTHER" id="PTHR43289:SF34">
    <property type="entry name" value="SERINE_THREONINE-PROTEIN KINASE YBDM-RELATED"/>
    <property type="match status" value="1"/>
</dbReference>
<evidence type="ECO:0000256" key="3">
    <source>
        <dbReference type="ARBA" id="ARBA00022544"/>
    </source>
</evidence>
<dbReference type="SUPFAM" id="SSF56112">
    <property type="entry name" value="Protein kinase-like (PK-like)"/>
    <property type="match status" value="1"/>
</dbReference>
<comment type="catalytic activity">
    <reaction evidence="9">
        <text>L-threonyl-[protein] + ATP = O-phospho-L-threonyl-[protein] + ADP + H(+)</text>
        <dbReference type="Rhea" id="RHEA:46608"/>
        <dbReference type="Rhea" id="RHEA-COMP:11060"/>
        <dbReference type="Rhea" id="RHEA-COMP:11605"/>
        <dbReference type="ChEBI" id="CHEBI:15378"/>
        <dbReference type="ChEBI" id="CHEBI:30013"/>
        <dbReference type="ChEBI" id="CHEBI:30616"/>
        <dbReference type="ChEBI" id="CHEBI:61977"/>
        <dbReference type="ChEBI" id="CHEBI:456216"/>
        <dbReference type="EC" id="2.7.11.1"/>
    </reaction>
</comment>
<keyword evidence="4" id="KW-0808">Transferase</keyword>
<evidence type="ECO:0000256" key="15">
    <source>
        <dbReference type="SAM" id="Phobius"/>
    </source>
</evidence>
<dbReference type="Gene3D" id="1.10.510.10">
    <property type="entry name" value="Transferase(Phosphotransferase) domain 1"/>
    <property type="match status" value="1"/>
</dbReference>
<comment type="catalytic activity">
    <reaction evidence="10">
        <text>L-seryl-[protein] + ATP = O-phospho-L-seryl-[protein] + ADP + H(+)</text>
        <dbReference type="Rhea" id="RHEA:17989"/>
        <dbReference type="Rhea" id="RHEA-COMP:9863"/>
        <dbReference type="Rhea" id="RHEA-COMP:11604"/>
        <dbReference type="ChEBI" id="CHEBI:15378"/>
        <dbReference type="ChEBI" id="CHEBI:29999"/>
        <dbReference type="ChEBI" id="CHEBI:30616"/>
        <dbReference type="ChEBI" id="CHEBI:83421"/>
        <dbReference type="ChEBI" id="CHEBI:456216"/>
        <dbReference type="EC" id="2.7.11.1"/>
    </reaction>
</comment>
<evidence type="ECO:0000259" key="16">
    <source>
        <dbReference type="PROSITE" id="PS50011"/>
    </source>
</evidence>
<keyword evidence="5 13" id="KW-0547">Nucleotide-binding</keyword>
<evidence type="ECO:0000256" key="5">
    <source>
        <dbReference type="ARBA" id="ARBA00022741"/>
    </source>
</evidence>
<evidence type="ECO:0000256" key="6">
    <source>
        <dbReference type="ARBA" id="ARBA00022777"/>
    </source>
</evidence>
<feature type="compositionally biased region" description="Polar residues" evidence="14">
    <location>
        <begin position="290"/>
        <end position="319"/>
    </location>
</feature>
<dbReference type="GO" id="GO:0004674">
    <property type="term" value="F:protein serine/threonine kinase activity"/>
    <property type="evidence" value="ECO:0007669"/>
    <property type="project" value="UniProtKB-KW"/>
</dbReference>
<dbReference type="InterPro" id="IPR017441">
    <property type="entry name" value="Protein_kinase_ATP_BS"/>
</dbReference>
<feature type="binding site" evidence="13">
    <location>
        <position position="39"/>
    </location>
    <ligand>
        <name>ATP</name>
        <dbReference type="ChEBI" id="CHEBI:30616"/>
    </ligand>
</feature>
<dbReference type="EC" id="2.7.11.1" evidence="1"/>
<gene>
    <name evidence="17" type="ORF">EDD57_11736</name>
</gene>
<keyword evidence="3" id="KW-0309">Germination</keyword>
<keyword evidence="15" id="KW-0472">Membrane</keyword>
<evidence type="ECO:0000313" key="18">
    <source>
        <dbReference type="Proteomes" id="UP000294746"/>
    </source>
</evidence>
<dbReference type="RefSeq" id="WP_165873701.1">
    <property type="nucleotide sequence ID" value="NZ_SLXV01000017.1"/>
</dbReference>
<dbReference type="PROSITE" id="PS00107">
    <property type="entry name" value="PROTEIN_KINASE_ATP"/>
    <property type="match status" value="1"/>
</dbReference>
<keyword evidence="7 13" id="KW-0067">ATP-binding</keyword>
<comment type="caution">
    <text evidence="17">The sequence shown here is derived from an EMBL/GenBank/DDBJ whole genome shotgun (WGS) entry which is preliminary data.</text>
</comment>
<feature type="domain" description="Protein kinase" evidence="16">
    <location>
        <begin position="10"/>
        <end position="271"/>
    </location>
</feature>
<feature type="compositionally biased region" description="Basic and acidic residues" evidence="14">
    <location>
        <begin position="249"/>
        <end position="265"/>
    </location>
</feature>
<organism evidence="17 18">
    <name type="scientific">Baia soyae</name>
    <dbReference type="NCBI Taxonomy" id="1544746"/>
    <lineage>
        <taxon>Bacteria</taxon>
        <taxon>Bacillati</taxon>
        <taxon>Bacillota</taxon>
        <taxon>Bacilli</taxon>
        <taxon>Bacillales</taxon>
        <taxon>Thermoactinomycetaceae</taxon>
        <taxon>Baia</taxon>
    </lineage>
</organism>
<evidence type="ECO:0000256" key="9">
    <source>
        <dbReference type="ARBA" id="ARBA00047899"/>
    </source>
</evidence>
<dbReference type="InterPro" id="IPR011009">
    <property type="entry name" value="Kinase-like_dom_sf"/>
</dbReference>
<evidence type="ECO:0000256" key="14">
    <source>
        <dbReference type="SAM" id="MobiDB-lite"/>
    </source>
</evidence>
<dbReference type="InterPro" id="IPR000719">
    <property type="entry name" value="Prot_kinase_dom"/>
</dbReference>
<accession>A0A4R2RZ23</accession>
<dbReference type="InterPro" id="IPR008271">
    <property type="entry name" value="Ser/Thr_kinase_AS"/>
</dbReference>
<evidence type="ECO:0000256" key="11">
    <source>
        <dbReference type="ARBA" id="ARBA00060432"/>
    </source>
</evidence>
<dbReference type="PANTHER" id="PTHR43289">
    <property type="entry name" value="MITOGEN-ACTIVATED PROTEIN KINASE KINASE KINASE 20-RELATED"/>
    <property type="match status" value="1"/>
</dbReference>
<evidence type="ECO:0000256" key="1">
    <source>
        <dbReference type="ARBA" id="ARBA00012513"/>
    </source>
</evidence>
<dbReference type="PROSITE" id="PS00108">
    <property type="entry name" value="PROTEIN_KINASE_ST"/>
    <property type="match status" value="1"/>
</dbReference>
<dbReference type="Proteomes" id="UP000294746">
    <property type="component" value="Unassembled WGS sequence"/>
</dbReference>
<evidence type="ECO:0000256" key="13">
    <source>
        <dbReference type="PROSITE-ProRule" id="PRU10141"/>
    </source>
</evidence>
<evidence type="ECO:0000256" key="8">
    <source>
        <dbReference type="ARBA" id="ARBA00022968"/>
    </source>
</evidence>
<feature type="transmembrane region" description="Helical" evidence="15">
    <location>
        <begin position="337"/>
        <end position="354"/>
    </location>
</feature>
<evidence type="ECO:0000256" key="2">
    <source>
        <dbReference type="ARBA" id="ARBA00022527"/>
    </source>
</evidence>
<keyword evidence="18" id="KW-1185">Reference proteome</keyword>
<dbReference type="Pfam" id="PF00069">
    <property type="entry name" value="Pkinase"/>
    <property type="match status" value="1"/>
</dbReference>
<sequence length="378" mass="42893">MEGRLLAGRYQIHHILGTGGMATVYKAYDKIQDRTVAIKIMNQRLIYDHEYVRRFVWEAQATGRLSHPNIVNLYDAGQEGPLYYMVMEYVEGQALRQLIQSKKRLSAKEAMQIAIQICSGLQHAHNHGIIHRDIKPHNIMCSPGGRYKVADFGIARLLRNTNNLTKTGTIMGSIHYFSPEQARGHVIGFPSDLYSLGIVMYEMVTGKVPFHAEEDIAIVLKHIQTPVPDPRKINPDIPAEFTQVLRKSMEKDPKKRFQTAEEMKKALQSALHATSKEKNPTSRRSESLTKTRSNSKAYSISNADRSRSNPQAPAQAQQRTKLELRRKRTGEAPKKKWIYLIGAIAIVILFGILLQSCLNSNNQESNHSIEQTKRTLVR</sequence>
<dbReference type="FunFam" id="3.30.200.20:FF:000035">
    <property type="entry name" value="Serine/threonine protein kinase Stk1"/>
    <property type="match status" value="1"/>
</dbReference>
<protein>
    <recommendedName>
        <fullName evidence="12">Serine/threonine-protein kinase PrkC</fullName>
        <ecNumber evidence="1">2.7.11.1</ecNumber>
    </recommendedName>
</protein>
<dbReference type="GO" id="GO:0007165">
    <property type="term" value="P:signal transduction"/>
    <property type="evidence" value="ECO:0007669"/>
    <property type="project" value="UniProtKB-ARBA"/>
</dbReference>
<dbReference type="Gene3D" id="3.30.200.20">
    <property type="entry name" value="Phosphorylase Kinase, domain 1"/>
    <property type="match status" value="1"/>
</dbReference>
<reference evidence="17 18" key="1">
    <citation type="submission" date="2019-03" db="EMBL/GenBank/DDBJ databases">
        <title>Genomic Encyclopedia of Type Strains, Phase IV (KMG-IV): sequencing the most valuable type-strain genomes for metagenomic binning, comparative biology and taxonomic classification.</title>
        <authorList>
            <person name="Goeker M."/>
        </authorList>
    </citation>
    <scope>NUCLEOTIDE SEQUENCE [LARGE SCALE GENOMIC DNA]</scope>
    <source>
        <strain evidence="17 18">DSM 46831</strain>
    </source>
</reference>
<dbReference type="GO" id="GO:0071224">
    <property type="term" value="P:cellular response to peptidoglycan"/>
    <property type="evidence" value="ECO:0007669"/>
    <property type="project" value="UniProtKB-ARBA"/>
</dbReference>
<keyword evidence="2 17" id="KW-0723">Serine/threonine-protein kinase</keyword>
<evidence type="ECO:0000313" key="17">
    <source>
        <dbReference type="EMBL" id="TCP68349.1"/>
    </source>
</evidence>
<evidence type="ECO:0000256" key="12">
    <source>
        <dbReference type="ARBA" id="ARBA00070041"/>
    </source>
</evidence>
<comment type="subcellular location">
    <subcellularLocation>
        <location evidence="11">Spore membrane</location>
        <topology evidence="11">Single-pass type II membrane protein</topology>
    </subcellularLocation>
</comment>